<feature type="domain" description="3-hydroxyacyl-CoA dehydrogenase NAD binding" evidence="11">
    <location>
        <begin position="6"/>
        <end position="77"/>
    </location>
</feature>
<feature type="domain" description="3-hydroxyacyl-CoA dehydrogenase NAD binding" evidence="11">
    <location>
        <begin position="97"/>
        <end position="214"/>
    </location>
</feature>
<dbReference type="GO" id="GO:0006635">
    <property type="term" value="P:fatty acid beta-oxidation"/>
    <property type="evidence" value="ECO:0007669"/>
    <property type="project" value="TreeGrafter"/>
</dbReference>
<dbReference type="Pfam" id="PF02737">
    <property type="entry name" value="3HCDH_N"/>
    <property type="match status" value="2"/>
</dbReference>
<evidence type="ECO:0000256" key="2">
    <source>
        <dbReference type="ARBA" id="ARBA00005086"/>
    </source>
</evidence>
<dbReference type="Pfam" id="PF00725">
    <property type="entry name" value="3HCDH"/>
    <property type="match status" value="1"/>
</dbReference>
<keyword evidence="5" id="KW-0520">NAD</keyword>
<evidence type="ECO:0000259" key="11">
    <source>
        <dbReference type="Pfam" id="PF02737"/>
    </source>
</evidence>
<gene>
    <name evidence="12" type="ORF">STRUR_0760</name>
</gene>
<comment type="pathway">
    <text evidence="2">Lipid metabolism; butanoate metabolism.</text>
</comment>
<dbReference type="SUPFAM" id="SSF51735">
    <property type="entry name" value="NAD(P)-binding Rossmann-fold domains"/>
    <property type="match status" value="1"/>
</dbReference>
<organism evidence="12 13">
    <name type="scientific">Streptococcus urinalis 2285-97</name>
    <dbReference type="NCBI Taxonomy" id="764291"/>
    <lineage>
        <taxon>Bacteria</taxon>
        <taxon>Bacillati</taxon>
        <taxon>Bacillota</taxon>
        <taxon>Bacilli</taxon>
        <taxon>Lactobacillales</taxon>
        <taxon>Streptococcaceae</taxon>
        <taxon>Streptococcus</taxon>
    </lineage>
</organism>
<keyword evidence="4 12" id="KW-0560">Oxidoreductase</keyword>
<keyword evidence="13" id="KW-1185">Reference proteome</keyword>
<dbReference type="SUPFAM" id="SSF48179">
    <property type="entry name" value="6-phosphogluconate dehydrogenase C-terminal domain-like"/>
    <property type="match status" value="1"/>
</dbReference>
<dbReference type="PANTHER" id="PTHR43561:SF3">
    <property type="entry name" value="HYDROXYACYL-COENZYME A DEHYDROGENASE, MITOCHONDRIAL"/>
    <property type="match status" value="1"/>
</dbReference>
<sequence length="321" mass="35946">MTIKELTVAGSGVLGSQIAFQSAFKDINVTIYDINEQALTKGKERIETLAEIYKNEIEKAKESYNREANNIKYNQNLLPSLDHIFLSEVTDSINFINKIPGKITFSKSLKEAVSKADLVIEAVPETISIKEDFYKELSKVAPKNTIFATNSSTLVPSQFASLTGRPEKFLAMHFANNIWQNNIVEVMGHEKTDKAVIDQALEFSKSIGMVALPIQKEQHGYILNSILVPFLENALALYYNEVADVQTIDKTWKLGTGAPMGPFEILDIIGIDTVYNIMKNYADTNNDPNSLHAHLAKMLKETFIDQNRTGKASGYGFYQYQ</sequence>
<comment type="caution">
    <text evidence="12">The sequence shown here is derived from an EMBL/GenBank/DDBJ whole genome shotgun (WGS) entry which is preliminary data.</text>
</comment>
<feature type="coiled-coil region" evidence="9">
    <location>
        <begin position="43"/>
        <end position="74"/>
    </location>
</feature>
<proteinExistence type="predicted"/>
<dbReference type="EMBL" id="AEUZ02000001">
    <property type="protein sequence ID" value="EHJ56960.1"/>
    <property type="molecule type" value="Genomic_DNA"/>
</dbReference>
<keyword evidence="6" id="KW-0443">Lipid metabolism</keyword>
<evidence type="ECO:0000256" key="9">
    <source>
        <dbReference type="SAM" id="Coils"/>
    </source>
</evidence>
<comment type="pathway">
    <text evidence="1">Lipid metabolism; fatty acid beta-oxidation.</text>
</comment>
<dbReference type="PANTHER" id="PTHR43561">
    <property type="match status" value="1"/>
</dbReference>
<evidence type="ECO:0000256" key="3">
    <source>
        <dbReference type="ARBA" id="ARBA00022832"/>
    </source>
</evidence>
<feature type="domain" description="3-hydroxyacyl-CoA dehydrogenase C-terminal" evidence="10">
    <location>
        <begin position="220"/>
        <end position="320"/>
    </location>
</feature>
<dbReference type="STRING" id="764291.STRUR_0760"/>
<dbReference type="InterPro" id="IPR052242">
    <property type="entry name" value="Mito_3-hydroxyacyl-CoA_DH"/>
</dbReference>
<reference evidence="12 13" key="1">
    <citation type="journal article" date="2014" name="Int. J. Syst. Evol. Microbiol.">
        <title>Phylogenomics and the dynamic genome evolution of the genus Streptococcus.</title>
        <authorList>
            <consortium name="The Broad Institute Genome Sequencing Platform"/>
            <person name="Richards V.P."/>
            <person name="Palmer S.R."/>
            <person name="Pavinski Bitar P.D."/>
            <person name="Qin X."/>
            <person name="Weinstock G.M."/>
            <person name="Highlander S.K."/>
            <person name="Town C.D."/>
            <person name="Burne R.A."/>
            <person name="Stanhope M.J."/>
        </authorList>
    </citation>
    <scope>NUCLEOTIDE SEQUENCE [LARGE SCALE GENOMIC DNA]</scope>
    <source>
        <strain evidence="12 13">2285-97</strain>
    </source>
</reference>
<name>G5KE46_9STRE</name>
<evidence type="ECO:0000256" key="7">
    <source>
        <dbReference type="ARBA" id="ARBA00049556"/>
    </source>
</evidence>
<dbReference type="InterPro" id="IPR008927">
    <property type="entry name" value="6-PGluconate_DH-like_C_sf"/>
</dbReference>
<protein>
    <submittedName>
        <fullName evidence="12">3-hydroxybutyryl-CoA dehydrogenase</fullName>
        <ecNumber evidence="12">1.1.1.157</ecNumber>
    </submittedName>
</protein>
<keyword evidence="9" id="KW-0175">Coiled coil</keyword>
<comment type="catalytic activity">
    <reaction evidence="7">
        <text>a (3S)-3-hydroxyacyl-CoA + NAD(+) = a 3-oxoacyl-CoA + NADH + H(+)</text>
        <dbReference type="Rhea" id="RHEA:22432"/>
        <dbReference type="ChEBI" id="CHEBI:15378"/>
        <dbReference type="ChEBI" id="CHEBI:57318"/>
        <dbReference type="ChEBI" id="CHEBI:57540"/>
        <dbReference type="ChEBI" id="CHEBI:57945"/>
        <dbReference type="ChEBI" id="CHEBI:90726"/>
        <dbReference type="EC" id="1.1.1.35"/>
    </reaction>
</comment>
<accession>G5KE46</accession>
<dbReference type="InterPro" id="IPR006108">
    <property type="entry name" value="3HC_DH_C"/>
</dbReference>
<dbReference type="GO" id="GO:0070403">
    <property type="term" value="F:NAD+ binding"/>
    <property type="evidence" value="ECO:0007669"/>
    <property type="project" value="InterPro"/>
</dbReference>
<dbReference type="AlphaFoldDB" id="G5KE46"/>
<dbReference type="InterPro" id="IPR013328">
    <property type="entry name" value="6PGD_dom2"/>
</dbReference>
<evidence type="ECO:0000313" key="12">
    <source>
        <dbReference type="EMBL" id="EHJ56960.1"/>
    </source>
</evidence>
<evidence type="ECO:0000256" key="6">
    <source>
        <dbReference type="ARBA" id="ARBA00023098"/>
    </source>
</evidence>
<dbReference type="RefSeq" id="WP_006739696.1">
    <property type="nucleotide sequence ID" value="NZ_AEUZ02000001.1"/>
</dbReference>
<dbReference type="GO" id="GO:0008691">
    <property type="term" value="F:3-hydroxybutyryl-CoA dehydrogenase activity"/>
    <property type="evidence" value="ECO:0007669"/>
    <property type="project" value="UniProtKB-EC"/>
</dbReference>
<dbReference type="PIRSF" id="PIRSF000105">
    <property type="entry name" value="HCDH"/>
    <property type="match status" value="1"/>
</dbReference>
<evidence type="ECO:0000256" key="1">
    <source>
        <dbReference type="ARBA" id="ARBA00005005"/>
    </source>
</evidence>
<dbReference type="EC" id="1.1.1.157" evidence="12"/>
<evidence type="ECO:0000256" key="5">
    <source>
        <dbReference type="ARBA" id="ARBA00023027"/>
    </source>
</evidence>
<dbReference type="eggNOG" id="COG1250">
    <property type="taxonomic scope" value="Bacteria"/>
</dbReference>
<dbReference type="InterPro" id="IPR022694">
    <property type="entry name" value="3-OHacyl-CoA_DH"/>
</dbReference>
<dbReference type="Gene3D" id="3.40.50.720">
    <property type="entry name" value="NAD(P)-binding Rossmann-like Domain"/>
    <property type="match status" value="1"/>
</dbReference>
<evidence type="ECO:0000259" key="10">
    <source>
        <dbReference type="Pfam" id="PF00725"/>
    </source>
</evidence>
<evidence type="ECO:0000256" key="4">
    <source>
        <dbReference type="ARBA" id="ARBA00023002"/>
    </source>
</evidence>
<evidence type="ECO:0000313" key="13">
    <source>
        <dbReference type="Proteomes" id="UP000005388"/>
    </source>
</evidence>
<dbReference type="NCBIfam" id="NF006143">
    <property type="entry name" value="PRK08293.1"/>
    <property type="match status" value="1"/>
</dbReference>
<dbReference type="Proteomes" id="UP000005388">
    <property type="component" value="Unassembled WGS sequence"/>
</dbReference>
<dbReference type="GO" id="GO:0003857">
    <property type="term" value="F:(3S)-3-hydroxyacyl-CoA dehydrogenase (NAD+) activity"/>
    <property type="evidence" value="ECO:0007669"/>
    <property type="project" value="UniProtKB-EC"/>
</dbReference>
<dbReference type="InterPro" id="IPR036291">
    <property type="entry name" value="NAD(P)-bd_dom_sf"/>
</dbReference>
<dbReference type="Gene3D" id="1.10.1040.10">
    <property type="entry name" value="N-(1-d-carboxylethyl)-l-norvaline Dehydrogenase, domain 2"/>
    <property type="match status" value="1"/>
</dbReference>
<dbReference type="InterPro" id="IPR006176">
    <property type="entry name" value="3-OHacyl-CoA_DH_NAD-bd"/>
</dbReference>
<evidence type="ECO:0000256" key="8">
    <source>
        <dbReference type="PIRSR" id="PIRSR000105-1"/>
    </source>
</evidence>
<keyword evidence="3" id="KW-0276">Fatty acid metabolism</keyword>
<feature type="site" description="Important for catalytic activity" evidence="8">
    <location>
        <position position="173"/>
    </location>
</feature>